<comment type="caution">
    <text evidence="1">The sequence shown here is derived from an EMBL/GenBank/DDBJ whole genome shotgun (WGS) entry which is preliminary data.</text>
</comment>
<organism evidence="1 2">
    <name type="scientific">Stenotrophomonas koreensis</name>
    <dbReference type="NCBI Taxonomy" id="266128"/>
    <lineage>
        <taxon>Bacteria</taxon>
        <taxon>Pseudomonadati</taxon>
        <taxon>Pseudomonadota</taxon>
        <taxon>Gammaproteobacteria</taxon>
        <taxon>Lysobacterales</taxon>
        <taxon>Lysobacteraceae</taxon>
        <taxon>Stenotrophomonas</taxon>
    </lineage>
</organism>
<dbReference type="AlphaFoldDB" id="A0A0R0BVF1"/>
<dbReference type="STRING" id="266128.ABB25_09005"/>
<proteinExistence type="predicted"/>
<protein>
    <submittedName>
        <fullName evidence="1">Uncharacterized protein</fullName>
    </submittedName>
</protein>
<reference evidence="1 2" key="1">
    <citation type="submission" date="2015-05" db="EMBL/GenBank/DDBJ databases">
        <title>Genome sequencing and analysis of members of genus Stenotrophomonas.</title>
        <authorList>
            <person name="Patil P.P."/>
            <person name="Midha S."/>
            <person name="Patil P.B."/>
        </authorList>
    </citation>
    <scope>NUCLEOTIDE SEQUENCE [LARGE SCALE GENOMIC DNA]</scope>
    <source>
        <strain evidence="1 2">DSM 17805</strain>
    </source>
</reference>
<evidence type="ECO:0000313" key="2">
    <source>
        <dbReference type="Proteomes" id="UP000051254"/>
    </source>
</evidence>
<dbReference type="EMBL" id="LDJH01000013">
    <property type="protein sequence ID" value="KRG57938.1"/>
    <property type="molecule type" value="Genomic_DNA"/>
</dbReference>
<dbReference type="Proteomes" id="UP000051254">
    <property type="component" value="Unassembled WGS sequence"/>
</dbReference>
<accession>A0A0R0BVF1</accession>
<evidence type="ECO:0000313" key="1">
    <source>
        <dbReference type="EMBL" id="KRG57938.1"/>
    </source>
</evidence>
<keyword evidence="2" id="KW-1185">Reference proteome</keyword>
<gene>
    <name evidence="1" type="ORF">ABB25_09005</name>
</gene>
<name>A0A0R0BVF1_9GAMM</name>
<dbReference type="PATRIC" id="fig|266128.3.peg.669"/>
<sequence>MASGPHNRWPRQQRTSLNGRFSAVDHADIASAAWRLPTVWLGQVIEQPSAAPEQWPRSAAQCCVPVAEARRCAGHHQRLQARPLAAVRFRQPG</sequence>